<dbReference type="Gene3D" id="3.30.160.60">
    <property type="entry name" value="Classic Zinc Finger"/>
    <property type="match status" value="1"/>
</dbReference>
<dbReference type="EMBL" id="CP051142">
    <property type="protein sequence ID" value="QIW99913.1"/>
    <property type="molecule type" value="Genomic_DNA"/>
</dbReference>
<dbReference type="GO" id="GO:0000981">
    <property type="term" value="F:DNA-binding transcription factor activity, RNA polymerase II-specific"/>
    <property type="evidence" value="ECO:0007669"/>
    <property type="project" value="InterPro"/>
</dbReference>
<evidence type="ECO:0000259" key="9">
    <source>
        <dbReference type="PROSITE" id="PS50157"/>
    </source>
</evidence>
<sequence>MNRSSATPSRELKFTKTGRISKATKGERVHACDECGKACTRRHKKNHSPGMLPCDYPGCGRSFFREDLLQRHKQRQYEHYPFVDRTLIIYSNEPDSSPHRRGSRSDHPSGGHPFSYGQPGVQSVNAECISEIPVAGTTITGNLQDGPMLPTQSRTSLHQEPFHNPPGQVLLTLTTIMLTSDSASKTPIAFRPFENRRSITSGAVYPTFGEPRRHSSPIRNAFPDHPYYGASGSLHNDAYYDPYRYPNASHSPNSAESALLPLSTVGEESIYHAFGTISTPSSDISAGPTATGPFNVSVLDSSHRRMSSIPPHMTSPEERDLLEQMDLQTPTASMQAPDFGPNIALSVYDREERYLNAFWQVVHPLWPVVHRPTFDVLTTSPLLKAAMISLGAQSIGDVNDFSNARILHERCIKVLRKRTNSNNHSYRLCDMQAVLLIELYSVYKSRRPPLQTSSCFEDVFRRLAVNIEAYPTTAPESFASMPDFVDAYSGMLPEVQKEAKRRLLIACYILDRQHSLFFGRKASECLTSTIEYSAFPQPLDVWNGIPEASVNTAYGHYTTDEQMHSYTYEALNTVATHAQHSTSPYDAFRSSFLTAALNDIVEGRGGSIWKPIDDAEASALLYAVDQSPRTLLAYHMFMLSKNTPIRDLLAVAGESWVMAEKITSQSVYSAAQLEASTWARDNSAGSNKTNALYHALQILNIHRGSTTPGVLYRDWAVYMATLVIWITAYVTQEAGNRQRLNNSATISQNDMDKAVDSMITAGPLTSISWTNASLILLWTRSKLQQLNAPHNCGLTSGCLDVLGKLISRGHENGWLR</sequence>
<dbReference type="GO" id="GO:0006351">
    <property type="term" value="P:DNA-templated transcription"/>
    <property type="evidence" value="ECO:0007669"/>
    <property type="project" value="InterPro"/>
</dbReference>
<dbReference type="OrthoDB" id="6077919at2759"/>
<dbReference type="InterPro" id="IPR007219">
    <property type="entry name" value="XnlR_reg_dom"/>
</dbReference>
<evidence type="ECO:0000256" key="1">
    <source>
        <dbReference type="ARBA" id="ARBA00004123"/>
    </source>
</evidence>
<keyword evidence="2" id="KW-0479">Metal-binding</keyword>
<dbReference type="InterPro" id="IPR036236">
    <property type="entry name" value="Znf_C2H2_sf"/>
</dbReference>
<keyword evidence="3" id="KW-0677">Repeat</keyword>
<dbReference type="GO" id="GO:0005634">
    <property type="term" value="C:nucleus"/>
    <property type="evidence" value="ECO:0007669"/>
    <property type="project" value="UniProtKB-SubCell"/>
</dbReference>
<dbReference type="CDD" id="cd12148">
    <property type="entry name" value="fungal_TF_MHR"/>
    <property type="match status" value="1"/>
</dbReference>
<dbReference type="GO" id="GO:0000785">
    <property type="term" value="C:chromatin"/>
    <property type="evidence" value="ECO:0007669"/>
    <property type="project" value="TreeGrafter"/>
</dbReference>
<evidence type="ECO:0000256" key="8">
    <source>
        <dbReference type="SAM" id="MobiDB-lite"/>
    </source>
</evidence>
<evidence type="ECO:0000313" key="10">
    <source>
        <dbReference type="EMBL" id="QIW99913.1"/>
    </source>
</evidence>
<name>A0A6H0XYU1_9PEZI</name>
<keyword evidence="5" id="KW-0862">Zinc</keyword>
<evidence type="ECO:0000256" key="3">
    <source>
        <dbReference type="ARBA" id="ARBA00022737"/>
    </source>
</evidence>
<keyword evidence="11" id="KW-1185">Reference proteome</keyword>
<comment type="subcellular location">
    <subcellularLocation>
        <location evidence="1">Nucleus</location>
    </subcellularLocation>
</comment>
<gene>
    <name evidence="10" type="ORF">AMS68_005431</name>
</gene>
<dbReference type="PROSITE" id="PS50157">
    <property type="entry name" value="ZINC_FINGER_C2H2_2"/>
    <property type="match status" value="1"/>
</dbReference>
<proteinExistence type="predicted"/>
<evidence type="ECO:0000256" key="7">
    <source>
        <dbReference type="PROSITE-ProRule" id="PRU00042"/>
    </source>
</evidence>
<dbReference type="GO" id="GO:0008270">
    <property type="term" value="F:zinc ion binding"/>
    <property type="evidence" value="ECO:0007669"/>
    <property type="project" value="UniProtKB-KW"/>
</dbReference>
<dbReference type="PANTHER" id="PTHR40626:SF30">
    <property type="entry name" value="FINGER DOMAIN PROTEIN, PUTATIVE (AFU_ORTHOLOGUE AFUA_4G13600)-RELATED"/>
    <property type="match status" value="1"/>
</dbReference>
<protein>
    <recommendedName>
        <fullName evidence="9">C2H2-type domain-containing protein</fullName>
    </recommendedName>
</protein>
<feature type="region of interest" description="Disordered" evidence="8">
    <location>
        <begin position="92"/>
        <end position="120"/>
    </location>
</feature>
<dbReference type="AlphaFoldDB" id="A0A6H0XYU1"/>
<feature type="domain" description="C2H2-type" evidence="9">
    <location>
        <begin position="52"/>
        <end position="81"/>
    </location>
</feature>
<reference evidence="10 11" key="1">
    <citation type="journal article" date="2016" name="Sci. Rep.">
        <title>Peltaster fructicola genome reveals evolution from an invasive phytopathogen to an ectophytic parasite.</title>
        <authorList>
            <person name="Xu C."/>
            <person name="Chen H."/>
            <person name="Gleason M.L."/>
            <person name="Xu J.R."/>
            <person name="Liu H."/>
            <person name="Zhang R."/>
            <person name="Sun G."/>
        </authorList>
    </citation>
    <scope>NUCLEOTIDE SEQUENCE [LARGE SCALE GENOMIC DNA]</scope>
    <source>
        <strain evidence="10 11">LNHT1506</strain>
    </source>
</reference>
<organism evidence="10 11">
    <name type="scientific">Peltaster fructicola</name>
    <dbReference type="NCBI Taxonomy" id="286661"/>
    <lineage>
        <taxon>Eukaryota</taxon>
        <taxon>Fungi</taxon>
        <taxon>Dikarya</taxon>
        <taxon>Ascomycota</taxon>
        <taxon>Pezizomycotina</taxon>
        <taxon>Dothideomycetes</taxon>
        <taxon>Dothideomycetes incertae sedis</taxon>
        <taxon>Peltaster</taxon>
    </lineage>
</organism>
<evidence type="ECO:0000256" key="2">
    <source>
        <dbReference type="ARBA" id="ARBA00022723"/>
    </source>
</evidence>
<dbReference type="Pfam" id="PF04082">
    <property type="entry name" value="Fungal_trans"/>
    <property type="match status" value="1"/>
</dbReference>
<evidence type="ECO:0000256" key="5">
    <source>
        <dbReference type="ARBA" id="ARBA00022833"/>
    </source>
</evidence>
<keyword evidence="6" id="KW-0539">Nucleus</keyword>
<dbReference type="InterPro" id="IPR013087">
    <property type="entry name" value="Znf_C2H2_type"/>
</dbReference>
<evidence type="ECO:0000313" key="11">
    <source>
        <dbReference type="Proteomes" id="UP000503462"/>
    </source>
</evidence>
<evidence type="ECO:0000256" key="6">
    <source>
        <dbReference type="ARBA" id="ARBA00023242"/>
    </source>
</evidence>
<evidence type="ECO:0000256" key="4">
    <source>
        <dbReference type="ARBA" id="ARBA00022771"/>
    </source>
</evidence>
<dbReference type="InterPro" id="IPR051059">
    <property type="entry name" value="VerF-like"/>
</dbReference>
<accession>A0A6H0XYU1</accession>
<dbReference type="Proteomes" id="UP000503462">
    <property type="component" value="Chromosome 4"/>
</dbReference>
<dbReference type="PANTHER" id="PTHR40626">
    <property type="entry name" value="MIP31509P"/>
    <property type="match status" value="1"/>
</dbReference>
<dbReference type="SUPFAM" id="SSF57667">
    <property type="entry name" value="beta-beta-alpha zinc fingers"/>
    <property type="match status" value="1"/>
</dbReference>
<dbReference type="GO" id="GO:0000978">
    <property type="term" value="F:RNA polymerase II cis-regulatory region sequence-specific DNA binding"/>
    <property type="evidence" value="ECO:0007669"/>
    <property type="project" value="InterPro"/>
</dbReference>
<keyword evidence="4 7" id="KW-0863">Zinc-finger</keyword>